<organism evidence="2 3">
    <name type="scientific">Solobacterium moorei</name>
    <dbReference type="NCBI Taxonomy" id="102148"/>
    <lineage>
        <taxon>Bacteria</taxon>
        <taxon>Bacillati</taxon>
        <taxon>Bacillota</taxon>
        <taxon>Erysipelotrichia</taxon>
        <taxon>Erysipelotrichales</taxon>
        <taxon>Erysipelotrichaceae</taxon>
        <taxon>Solobacterium</taxon>
    </lineage>
</organism>
<dbReference type="PANTHER" id="PTHR39173:SF1">
    <property type="entry name" value="ACETYLTRANSFERASE"/>
    <property type="match status" value="1"/>
</dbReference>
<reference evidence="2 3" key="1">
    <citation type="submission" date="2018-08" db="EMBL/GenBank/DDBJ databases">
        <title>A genome reference for cultivated species of the human gut microbiota.</title>
        <authorList>
            <person name="Zou Y."/>
            <person name="Xue W."/>
            <person name="Luo G."/>
        </authorList>
    </citation>
    <scope>NUCLEOTIDE SEQUENCE [LARGE SCALE GENOMIC DNA]</scope>
    <source>
        <strain evidence="2 3">AF18-46</strain>
    </source>
</reference>
<dbReference type="Gene3D" id="3.40.630.30">
    <property type="match status" value="1"/>
</dbReference>
<dbReference type="AlphaFoldDB" id="A0A412PD04"/>
<name>A0A412PD04_9FIRM</name>
<dbReference type="InterPro" id="IPR016181">
    <property type="entry name" value="Acyl_CoA_acyltransferase"/>
</dbReference>
<keyword evidence="2" id="KW-0808">Transferase</keyword>
<dbReference type="GO" id="GO:0016747">
    <property type="term" value="F:acyltransferase activity, transferring groups other than amino-acyl groups"/>
    <property type="evidence" value="ECO:0007669"/>
    <property type="project" value="InterPro"/>
</dbReference>
<proteinExistence type="predicted"/>
<accession>A0A412PD04</accession>
<dbReference type="SUPFAM" id="SSF55729">
    <property type="entry name" value="Acyl-CoA N-acyltransferases (Nat)"/>
    <property type="match status" value="1"/>
</dbReference>
<dbReference type="RefSeq" id="WP_118765141.1">
    <property type="nucleotide sequence ID" value="NZ_CABJCF010000003.1"/>
</dbReference>
<sequence length="147" mass="17439">MVKKQLYESESVDLRIREVIPVSFFNRSPKSIVYSIYRHGDYECIGECDLRLGMDEELYYAGNIGYRIYDGFRGHHYAYHACKLLLQIAKEEYHFRQVVITCSPENIASDKTIQSLHAELLQTVRVPKYHWLYRRGEKVKNIYLLIL</sequence>
<dbReference type="Pfam" id="PF13302">
    <property type="entry name" value="Acetyltransf_3"/>
    <property type="match status" value="1"/>
</dbReference>
<evidence type="ECO:0000313" key="3">
    <source>
        <dbReference type="Proteomes" id="UP000284731"/>
    </source>
</evidence>
<dbReference type="Proteomes" id="UP000284731">
    <property type="component" value="Unassembled WGS sequence"/>
</dbReference>
<evidence type="ECO:0000259" key="1">
    <source>
        <dbReference type="Pfam" id="PF13302"/>
    </source>
</evidence>
<comment type="caution">
    <text evidence="2">The sequence shown here is derived from an EMBL/GenBank/DDBJ whole genome shotgun (WGS) entry which is preliminary data.</text>
</comment>
<dbReference type="EMBL" id="QRWX01000003">
    <property type="protein sequence ID" value="RGT55124.1"/>
    <property type="molecule type" value="Genomic_DNA"/>
</dbReference>
<feature type="domain" description="N-acetyltransferase" evidence="1">
    <location>
        <begin position="30"/>
        <end position="117"/>
    </location>
</feature>
<gene>
    <name evidence="2" type="ORF">DWX20_08200</name>
</gene>
<protein>
    <submittedName>
        <fullName evidence="2">GNAT family N-acetyltransferase</fullName>
    </submittedName>
</protein>
<evidence type="ECO:0000313" key="2">
    <source>
        <dbReference type="EMBL" id="RGT55124.1"/>
    </source>
</evidence>
<dbReference type="PANTHER" id="PTHR39173">
    <property type="entry name" value="ACETYLTRANSFERASE"/>
    <property type="match status" value="1"/>
</dbReference>
<dbReference type="InterPro" id="IPR000182">
    <property type="entry name" value="GNAT_dom"/>
</dbReference>